<keyword evidence="1" id="KW-0472">Membrane</keyword>
<sequence>MMIRVALRVMPLMLVAIFTFAVFVIDTPNDRAREMARVETRQLAWAEGLVRCPDLWANMPLSACHAANLPRNTSAAD</sequence>
<evidence type="ECO:0000313" key="2">
    <source>
        <dbReference type="EMBL" id="MTH62928.1"/>
    </source>
</evidence>
<dbReference type="Proteomes" id="UP000478740">
    <property type="component" value="Unassembled WGS sequence"/>
</dbReference>
<keyword evidence="1" id="KW-0812">Transmembrane</keyword>
<keyword evidence="1" id="KW-1133">Transmembrane helix</keyword>
<gene>
    <name evidence="2" type="ORF">GL284_01440</name>
</gene>
<feature type="transmembrane region" description="Helical" evidence="1">
    <location>
        <begin position="6"/>
        <end position="25"/>
    </location>
</feature>
<dbReference type="EMBL" id="WMII01000001">
    <property type="protein sequence ID" value="MTH62928.1"/>
    <property type="molecule type" value="Genomic_DNA"/>
</dbReference>
<evidence type="ECO:0000313" key="3">
    <source>
        <dbReference type="Proteomes" id="UP000478740"/>
    </source>
</evidence>
<protein>
    <submittedName>
        <fullName evidence="2">Uncharacterized protein</fullName>
    </submittedName>
</protein>
<organism evidence="2 3">
    <name type="scientific">Paracoccus shanxieyensis</name>
    <dbReference type="NCBI Taxonomy" id="2675752"/>
    <lineage>
        <taxon>Bacteria</taxon>
        <taxon>Pseudomonadati</taxon>
        <taxon>Pseudomonadota</taxon>
        <taxon>Alphaproteobacteria</taxon>
        <taxon>Rhodobacterales</taxon>
        <taxon>Paracoccaceae</taxon>
        <taxon>Paracoccus</taxon>
    </lineage>
</organism>
<dbReference type="RefSeq" id="WP_155042861.1">
    <property type="nucleotide sequence ID" value="NZ_WMIH01000001.1"/>
</dbReference>
<evidence type="ECO:0000256" key="1">
    <source>
        <dbReference type="SAM" id="Phobius"/>
    </source>
</evidence>
<name>A0A6L6ITH6_9RHOB</name>
<proteinExistence type="predicted"/>
<dbReference type="AlphaFoldDB" id="A0A6L6ITH6"/>
<reference evidence="2 3" key="1">
    <citation type="submission" date="2019-11" db="EMBL/GenBank/DDBJ databases">
        <authorList>
            <person name="Dong K."/>
        </authorList>
    </citation>
    <scope>NUCLEOTIDE SEQUENCE [LARGE SCALE GENOMIC DNA]</scope>
    <source>
        <strain evidence="2 3">DK608</strain>
    </source>
</reference>
<keyword evidence="3" id="KW-1185">Reference proteome</keyword>
<accession>A0A6L6ITH6</accession>
<comment type="caution">
    <text evidence="2">The sequence shown here is derived from an EMBL/GenBank/DDBJ whole genome shotgun (WGS) entry which is preliminary data.</text>
</comment>